<dbReference type="SFLD" id="SFLDG01018">
    <property type="entry name" value="Squalene/Phytoene_Synthase_Lik"/>
    <property type="match status" value="1"/>
</dbReference>
<evidence type="ECO:0000256" key="8">
    <source>
        <dbReference type="ARBA" id="ARBA00022955"/>
    </source>
</evidence>
<keyword evidence="14" id="KW-0753">Steroid metabolism</keyword>
<keyword evidence="9 16" id="KW-1133">Transmembrane helix</keyword>
<dbReference type="FunFam" id="1.10.600.10:FF:000003">
    <property type="entry name" value="Farnesyl-diphosphate farnesyltransferase 1"/>
    <property type="match status" value="1"/>
</dbReference>
<evidence type="ECO:0000256" key="2">
    <source>
        <dbReference type="ARBA" id="ARBA00004370"/>
    </source>
</evidence>
<comment type="subcellular location">
    <subcellularLocation>
        <location evidence="2">Membrane</location>
    </subcellularLocation>
</comment>
<keyword evidence="5" id="KW-0444">Lipid biosynthesis</keyword>
<evidence type="ECO:0000256" key="11">
    <source>
        <dbReference type="ARBA" id="ARBA00023098"/>
    </source>
</evidence>
<evidence type="ECO:0000256" key="1">
    <source>
        <dbReference type="ARBA" id="ARBA00001946"/>
    </source>
</evidence>
<organism evidence="19 20">
    <name type="scientific">Lyophyllum shimeji</name>
    <name type="common">Hon-shimeji</name>
    <name type="synonym">Tricholoma shimeji</name>
    <dbReference type="NCBI Taxonomy" id="47721"/>
    <lineage>
        <taxon>Eukaryota</taxon>
        <taxon>Fungi</taxon>
        <taxon>Dikarya</taxon>
        <taxon>Basidiomycota</taxon>
        <taxon>Agaricomycotina</taxon>
        <taxon>Agaricomycetes</taxon>
        <taxon>Agaricomycetidae</taxon>
        <taxon>Agaricales</taxon>
        <taxon>Tricholomatineae</taxon>
        <taxon>Lyophyllaceae</taxon>
        <taxon>Lyophyllum</taxon>
    </lineage>
</organism>
<dbReference type="InterPro" id="IPR008949">
    <property type="entry name" value="Isoprenoid_synthase_dom_sf"/>
</dbReference>
<protein>
    <recommendedName>
        <fullName evidence="4">squalene synthase</fullName>
        <ecNumber evidence="4">2.5.1.21</ecNumber>
    </recommendedName>
</protein>
<keyword evidence="10" id="KW-0756">Sterol biosynthesis</keyword>
<feature type="transmembrane region" description="Helical" evidence="16">
    <location>
        <begin position="1269"/>
        <end position="1291"/>
    </location>
</feature>
<evidence type="ECO:0000256" key="13">
    <source>
        <dbReference type="ARBA" id="ARBA00023166"/>
    </source>
</evidence>
<keyword evidence="6" id="KW-0808">Transferase</keyword>
<dbReference type="OrthoDB" id="431150at2759"/>
<evidence type="ECO:0000259" key="18">
    <source>
        <dbReference type="Pfam" id="PF16979"/>
    </source>
</evidence>
<evidence type="ECO:0000256" key="9">
    <source>
        <dbReference type="ARBA" id="ARBA00022989"/>
    </source>
</evidence>
<gene>
    <name evidence="19" type="primary">AVO1</name>
    <name evidence="19" type="ORF">LshimejAT787_0102440</name>
</gene>
<evidence type="ECO:0000256" key="14">
    <source>
        <dbReference type="ARBA" id="ARBA00023221"/>
    </source>
</evidence>
<evidence type="ECO:0000313" key="20">
    <source>
        <dbReference type="Proteomes" id="UP001063166"/>
    </source>
</evidence>
<sequence length="1302" mass="143164">MSLISDTDFLIHGLRLSYLRDVEDIYGPRLITLDPSYNSNPFIIAASQADLERWPELAMPSSPQLSEDEAERPSGFPGARLKHTQTIMGGRSGGLGMRVHGKRQSTSKRLSATPRQVDVKNFLSTNAPVQDALSSSVPVSSTVPLAKSLPEETVAEPASLDVQIQGPTAVEEAPVQKVVQFVPTFKGAAEMEARRRVRMAARRGPGAGAPAPAPPANLSFDSSDEEVPLAEDSSSEGGFDDDVPGEVDSMDEGDDFDFGFSAGQTAVHSDSDVLSVISGGSMPTSSDPTSPWSQMRPRATSRLSPVSEGEKPSPDRSRARIVDSLAGTFEMVTPAPSRQESRKPEANVSHTRTPVAASISAPPSTDTLFARKEVQPAKPLKSALSAMLASADASSNPFSELYAAISGRGESASVDVVVYFPHAVQPRGKAMELNVRKDATVEEVIGFSLWTYWKEGWLPKLDEGLSGEDDPKWETKVSAVGWILRIAEEDGEVDDDFPPPDRLGRISKFNADAYAVLEATPTQVQQNQLLESKIQRLPSRMTKKAEKLAVPGSGLAAGAPSSAAFGSTLGSLPLSTSLGPSSSHGPQIFLRIRVADTADAVHISTTIPVSAGMYMQEALELVCRKRKLSNPKDYALLLADMSILIPLDRTVASLRGERELLLVKRSMLPQLGGDVLKGTGKTTDPNASIFKRMSDTPEVQYPSLADYTAGYKKYTIFRKAPMLLARQERTLAIDGGYIHIMPSTSKAMKAVFDSGKTSSYHIKSIADCQQSAKTSSVFKLVLNRGGANKRYDFEAESPRLAGEIVQTIKSLKASLERSGTFRTLLQFYIYHEQKRDITSMKEHATSGWDRESMRRCWTFLDQTSRSFSAVIKELDGDLARTICMFYLVLRGLDTIEDDMTIPDEKKQPLLRAFHKLTTTPEWKFDGCGPNEKDRQLLVEYDVVIEEVNLLLPAYRDVIVDITQKMATGMADFAHKAATTGSIYLETIADYDLYCHYVAGLVGEGLSGIFSASGKEAPWLKDQLELSNSMGLLLQKTNIIRDYREDIEEHRYFWPREIWGRKEYGFAEMEEMYAPHARERAMWAQSGMIVDALRHALDALDYLRLLKNQSVFNFCAIPATMAIATLELCFRNPTMFERNIKIRKAEAARLIMRSTNPREVAIIFCEYARRIHAKAVPSDPNYLRVSIACGKIQQWREQHYPSFVQLSADGGSGGTMLDSADARTVIVREEQAHDLALAKKKRVEEIRAGLRGSIQQARTTAPQASTLETIMYMGGAAALIVIVACGIIWIILRLVEEAPQVST</sequence>
<evidence type="ECO:0000256" key="6">
    <source>
        <dbReference type="ARBA" id="ARBA00022679"/>
    </source>
</evidence>
<dbReference type="Gene3D" id="2.30.29.30">
    <property type="entry name" value="Pleckstrin-homology domain (PH domain)/Phosphotyrosine-binding domain (PTB)"/>
    <property type="match status" value="1"/>
</dbReference>
<dbReference type="PANTHER" id="PTHR11626:SF2">
    <property type="entry name" value="SQUALENE SYNTHASE"/>
    <property type="match status" value="1"/>
</dbReference>
<dbReference type="EMBL" id="BRPK01000001">
    <property type="protein sequence ID" value="GLB33360.1"/>
    <property type="molecule type" value="Genomic_DNA"/>
</dbReference>
<dbReference type="InterPro" id="IPR006449">
    <property type="entry name" value="Squal_synth-like"/>
</dbReference>
<evidence type="ECO:0000256" key="15">
    <source>
        <dbReference type="SAM" id="MobiDB-lite"/>
    </source>
</evidence>
<dbReference type="InterPro" id="IPR033904">
    <property type="entry name" value="Trans_IPPS_HH"/>
</dbReference>
<dbReference type="NCBIfam" id="TIGR01559">
    <property type="entry name" value="squal_synth"/>
    <property type="match status" value="1"/>
</dbReference>
<keyword evidence="7 16" id="KW-0812">Transmembrane</keyword>
<comment type="caution">
    <text evidence="19">The sequence shown here is derived from an EMBL/GenBank/DDBJ whole genome shotgun (WGS) entry which is preliminary data.</text>
</comment>
<feature type="compositionally biased region" description="Polar residues" evidence="15">
    <location>
        <begin position="281"/>
        <end position="293"/>
    </location>
</feature>
<keyword evidence="8" id="KW-0752">Steroid biosynthesis</keyword>
<keyword evidence="11" id="KW-0443">Lipid metabolism</keyword>
<dbReference type="InterPro" id="IPR031567">
    <property type="entry name" value="CRIM_dom"/>
</dbReference>
<comment type="cofactor">
    <cofactor evidence="1">
        <name>Mg(2+)</name>
        <dbReference type="ChEBI" id="CHEBI:18420"/>
    </cofactor>
</comment>
<dbReference type="SUPFAM" id="SSF48576">
    <property type="entry name" value="Terpenoid synthases"/>
    <property type="match status" value="1"/>
</dbReference>
<feature type="domain" description="CRIM" evidence="17">
    <location>
        <begin position="381"/>
        <end position="528"/>
    </location>
</feature>
<dbReference type="Gene3D" id="1.10.600.10">
    <property type="entry name" value="Farnesyl Diphosphate Synthase"/>
    <property type="match status" value="1"/>
</dbReference>
<accession>A0A9P3PCF9</accession>
<evidence type="ECO:0000256" key="5">
    <source>
        <dbReference type="ARBA" id="ARBA00022516"/>
    </source>
</evidence>
<keyword evidence="12 16" id="KW-0472">Membrane</keyword>
<dbReference type="Pfam" id="PF00494">
    <property type="entry name" value="SQS_PSY"/>
    <property type="match status" value="1"/>
</dbReference>
<evidence type="ECO:0000256" key="10">
    <source>
        <dbReference type="ARBA" id="ARBA00023011"/>
    </source>
</evidence>
<proteinExistence type="inferred from homology"/>
<feature type="region of interest" description="Disordered" evidence="15">
    <location>
        <begin position="59"/>
        <end position="112"/>
    </location>
</feature>
<dbReference type="Pfam" id="PF16978">
    <property type="entry name" value="CRIM"/>
    <property type="match status" value="1"/>
</dbReference>
<feature type="domain" description="SIN1-type PH" evidence="18">
    <location>
        <begin position="711"/>
        <end position="811"/>
    </location>
</feature>
<dbReference type="InterPro" id="IPR044844">
    <property type="entry name" value="Trans_IPPS_euk-type"/>
</dbReference>
<dbReference type="InterPro" id="IPR019845">
    <property type="entry name" value="Squalene/phytoene_synthase_CS"/>
</dbReference>
<feature type="region of interest" description="Disordered" evidence="15">
    <location>
        <begin position="331"/>
        <end position="363"/>
    </location>
</feature>
<dbReference type="PANTHER" id="PTHR11626">
    <property type="entry name" value="FARNESYL-DIPHOSPHATE FARNESYLTRANSFERASE"/>
    <property type="match status" value="1"/>
</dbReference>
<comment type="similarity">
    <text evidence="3">Belongs to the phytoene/squalene synthase family.</text>
</comment>
<keyword evidence="20" id="KW-1185">Reference proteome</keyword>
<evidence type="ECO:0000313" key="19">
    <source>
        <dbReference type="EMBL" id="GLB33360.1"/>
    </source>
</evidence>
<dbReference type="InterPro" id="IPR031313">
    <property type="entry name" value="Sin1_PH_dom"/>
</dbReference>
<dbReference type="EC" id="2.5.1.21" evidence="4"/>
<evidence type="ECO:0000259" key="17">
    <source>
        <dbReference type="Pfam" id="PF16978"/>
    </source>
</evidence>
<feature type="region of interest" description="Disordered" evidence="15">
    <location>
        <begin position="201"/>
        <end position="263"/>
    </location>
</feature>
<evidence type="ECO:0000256" key="16">
    <source>
        <dbReference type="SAM" id="Phobius"/>
    </source>
</evidence>
<dbReference type="PROSITE" id="PS01045">
    <property type="entry name" value="SQUALEN_PHYTOEN_SYN_2"/>
    <property type="match status" value="1"/>
</dbReference>
<reference evidence="19" key="1">
    <citation type="submission" date="2022-07" db="EMBL/GenBank/DDBJ databases">
        <title>The genome of Lyophyllum shimeji provides insight into the initial evolution of ectomycorrhizal fungal genome.</title>
        <authorList>
            <person name="Kobayashi Y."/>
            <person name="Shibata T."/>
            <person name="Hirakawa H."/>
            <person name="Shigenobu S."/>
            <person name="Nishiyama T."/>
            <person name="Yamada A."/>
            <person name="Hasebe M."/>
            <person name="Kawaguchi M."/>
        </authorList>
    </citation>
    <scope>NUCLEOTIDE SEQUENCE</scope>
    <source>
        <strain evidence="19">AT787</strain>
    </source>
</reference>
<dbReference type="Pfam" id="PF16979">
    <property type="entry name" value="SIN1_PH"/>
    <property type="match status" value="1"/>
</dbReference>
<dbReference type="GO" id="GO:0006696">
    <property type="term" value="P:ergosterol biosynthetic process"/>
    <property type="evidence" value="ECO:0007669"/>
    <property type="project" value="TreeGrafter"/>
</dbReference>
<dbReference type="InterPro" id="IPR011993">
    <property type="entry name" value="PH-like_dom_sf"/>
</dbReference>
<dbReference type="InterPro" id="IPR002060">
    <property type="entry name" value="Squ/phyt_synthse"/>
</dbReference>
<evidence type="ECO:0000256" key="3">
    <source>
        <dbReference type="ARBA" id="ARBA00006251"/>
    </source>
</evidence>
<keyword evidence="13" id="KW-1207">Sterol metabolism</keyword>
<dbReference type="GO" id="GO:0051996">
    <property type="term" value="F:squalene synthase [NAD(P)H] activity"/>
    <property type="evidence" value="ECO:0007669"/>
    <property type="project" value="UniProtKB-EC"/>
</dbReference>
<feature type="region of interest" description="Disordered" evidence="15">
    <location>
        <begin position="276"/>
        <end position="318"/>
    </location>
</feature>
<name>A0A9P3PCF9_LYOSH</name>
<feature type="compositionally biased region" description="Basic and acidic residues" evidence="15">
    <location>
        <begin position="308"/>
        <end position="318"/>
    </location>
</feature>
<evidence type="ECO:0000256" key="12">
    <source>
        <dbReference type="ARBA" id="ARBA00023136"/>
    </source>
</evidence>
<dbReference type="PROSITE" id="PS01044">
    <property type="entry name" value="SQUALEN_PHYTOEN_SYN_1"/>
    <property type="match status" value="1"/>
</dbReference>
<evidence type="ECO:0000256" key="7">
    <source>
        <dbReference type="ARBA" id="ARBA00022692"/>
    </source>
</evidence>
<evidence type="ECO:0000256" key="4">
    <source>
        <dbReference type="ARBA" id="ARBA00012373"/>
    </source>
</evidence>
<dbReference type="SFLD" id="SFLDS00005">
    <property type="entry name" value="Isoprenoid_Synthase_Type_I"/>
    <property type="match status" value="1"/>
</dbReference>
<dbReference type="Proteomes" id="UP001063166">
    <property type="component" value="Unassembled WGS sequence"/>
</dbReference>
<dbReference type="CDD" id="cd00683">
    <property type="entry name" value="Trans_IPPS_HH"/>
    <property type="match status" value="1"/>
</dbReference>
<feature type="compositionally biased region" description="Acidic residues" evidence="15">
    <location>
        <begin position="238"/>
        <end position="257"/>
    </location>
</feature>
<dbReference type="GO" id="GO:0005789">
    <property type="term" value="C:endoplasmic reticulum membrane"/>
    <property type="evidence" value="ECO:0007669"/>
    <property type="project" value="TreeGrafter"/>
</dbReference>
<dbReference type="GO" id="GO:0045338">
    <property type="term" value="P:farnesyl diphosphate metabolic process"/>
    <property type="evidence" value="ECO:0007669"/>
    <property type="project" value="InterPro"/>
</dbReference>